<dbReference type="Proteomes" id="UP000244727">
    <property type="component" value="Chromosome"/>
</dbReference>
<reference evidence="3 4" key="1">
    <citation type="submission" date="2018-04" db="EMBL/GenBank/DDBJ databases">
        <title>Halococcoides cellulosivorans gen. nov., sp. nov., an extremely halophilic cellulose-utilizing haloarchaeon from hypersaline lakes.</title>
        <authorList>
            <person name="Sorokin D.Y."/>
            <person name="Toshchakov S.V."/>
            <person name="Samarov N.I."/>
            <person name="Korzhenkov A."/>
            <person name="Kublanov I.V."/>
        </authorList>
    </citation>
    <scope>NUCLEOTIDE SEQUENCE [LARGE SCALE GENOMIC DNA]</scope>
    <source>
        <strain evidence="3 4">HArcel1</strain>
    </source>
</reference>
<gene>
    <name evidence="3" type="ORF">HARCEL1_01450</name>
</gene>
<keyword evidence="2" id="KW-0472">Membrane</keyword>
<feature type="transmembrane region" description="Helical" evidence="2">
    <location>
        <begin position="68"/>
        <end position="87"/>
    </location>
</feature>
<organism evidence="3 4">
    <name type="scientific">Halococcoides cellulosivorans</name>
    <dbReference type="NCBI Taxonomy" id="1679096"/>
    <lineage>
        <taxon>Archaea</taxon>
        <taxon>Methanobacteriati</taxon>
        <taxon>Methanobacteriota</taxon>
        <taxon>Stenosarchaea group</taxon>
        <taxon>Halobacteria</taxon>
        <taxon>Halobacteriales</taxon>
        <taxon>Haloarculaceae</taxon>
        <taxon>Halococcoides</taxon>
    </lineage>
</organism>
<protein>
    <submittedName>
        <fullName evidence="3">Antibiotic resistance protein VanZ</fullName>
    </submittedName>
</protein>
<evidence type="ECO:0000256" key="1">
    <source>
        <dbReference type="SAM" id="MobiDB-lite"/>
    </source>
</evidence>
<keyword evidence="2" id="KW-1133">Transmembrane helix</keyword>
<keyword evidence="4" id="KW-1185">Reference proteome</keyword>
<dbReference type="EMBL" id="CP028858">
    <property type="protein sequence ID" value="AWB26475.1"/>
    <property type="molecule type" value="Genomic_DNA"/>
</dbReference>
<evidence type="ECO:0000256" key="2">
    <source>
        <dbReference type="SAM" id="Phobius"/>
    </source>
</evidence>
<name>A0A2R4WY57_9EURY</name>
<feature type="compositionally biased region" description="Low complexity" evidence="1">
    <location>
        <begin position="132"/>
        <end position="142"/>
    </location>
</feature>
<dbReference type="AlphaFoldDB" id="A0A2R4WY57"/>
<feature type="transmembrane region" description="Helical" evidence="2">
    <location>
        <begin position="44"/>
        <end position="61"/>
    </location>
</feature>
<proteinExistence type="predicted"/>
<accession>A0A2R4WY57</accession>
<dbReference type="GeneID" id="36511131"/>
<dbReference type="KEGG" id="harc:HARCEL1_01450"/>
<dbReference type="RefSeq" id="WP_108380844.1">
    <property type="nucleotide sequence ID" value="NZ_CP028858.1"/>
</dbReference>
<feature type="transmembrane region" description="Helical" evidence="2">
    <location>
        <begin position="99"/>
        <end position="116"/>
    </location>
</feature>
<keyword evidence="2" id="KW-0812">Transmembrane</keyword>
<evidence type="ECO:0000313" key="4">
    <source>
        <dbReference type="Proteomes" id="UP000244727"/>
    </source>
</evidence>
<sequence>MTLDRSWGLVAVIGTAILAASLIDPGIAGPAGEGPLGGLAVTTWLHVLGYTALTAALLGAVGDRRFGIVVAPVVAIAVGAGIELLQWPLAWRTASVADATVNAIAAITMTAVWPACRRVRGAVGDGKDADATGDAAGKTGDD</sequence>
<evidence type="ECO:0000313" key="3">
    <source>
        <dbReference type="EMBL" id="AWB26475.1"/>
    </source>
</evidence>
<feature type="region of interest" description="Disordered" evidence="1">
    <location>
        <begin position="123"/>
        <end position="142"/>
    </location>
</feature>